<comment type="caution">
    <text evidence="2">The sequence shown here is derived from an EMBL/GenBank/DDBJ whole genome shotgun (WGS) entry which is preliminary data.</text>
</comment>
<dbReference type="AlphaFoldDB" id="A0A8H9GC86"/>
<dbReference type="Proteomes" id="UP000648535">
    <property type="component" value="Unassembled WGS sequence"/>
</dbReference>
<sequence>MIHRLQQRLRRHPGAARLVSVAGLLLIAAAATTGVRSGVTACGPQTAGPTCTVGNLGWLALLVVGVLAAVVAGSGVLWPLPAIWTVAALLSAARGDVGSTTFVVVAVVLGAVALGTAIWIDVAPHARRRRARRDE</sequence>
<evidence type="ECO:0000256" key="1">
    <source>
        <dbReference type="SAM" id="Phobius"/>
    </source>
</evidence>
<evidence type="ECO:0000313" key="4">
    <source>
        <dbReference type="Proteomes" id="UP000648535"/>
    </source>
</evidence>
<reference evidence="2" key="1">
    <citation type="journal article" date="2014" name="Int. J. Syst. Evol. Microbiol.">
        <title>Complete genome sequence of Corynebacterium casei LMG S-19264T (=DSM 44701T), isolated from a smear-ripened cheese.</title>
        <authorList>
            <consortium name="US DOE Joint Genome Institute (JGI-PGF)"/>
            <person name="Walter F."/>
            <person name="Albersmeier A."/>
            <person name="Kalinowski J."/>
            <person name="Ruckert C."/>
        </authorList>
    </citation>
    <scope>NUCLEOTIDE SEQUENCE</scope>
    <source>
        <strain evidence="2">JCM 1480</strain>
    </source>
</reference>
<reference evidence="2" key="2">
    <citation type="submission" date="2020-09" db="EMBL/GenBank/DDBJ databases">
        <authorList>
            <person name="Sun Q."/>
            <person name="Ohkuma M."/>
        </authorList>
    </citation>
    <scope>NUCLEOTIDE SEQUENCE</scope>
    <source>
        <strain evidence="2">JCM 1480</strain>
    </source>
</reference>
<accession>A0A8H9GC86</accession>
<feature type="transmembrane region" description="Helical" evidence="1">
    <location>
        <begin position="102"/>
        <end position="120"/>
    </location>
</feature>
<evidence type="ECO:0000313" key="2">
    <source>
        <dbReference type="EMBL" id="GGL01768.1"/>
    </source>
</evidence>
<reference evidence="3 5" key="3">
    <citation type="submission" date="2021-01" db="EMBL/GenBank/DDBJ databases">
        <title>Sequencing the genomes of 1000 actinobacteria strains.</title>
        <authorList>
            <person name="Klenk H.-P."/>
        </authorList>
    </citation>
    <scope>NUCLEOTIDE SEQUENCE [LARGE SCALE GENOMIC DNA]</scope>
    <source>
        <strain evidence="3 5">DSM 20542</strain>
    </source>
</reference>
<evidence type="ECO:0000313" key="3">
    <source>
        <dbReference type="EMBL" id="MBM7802988.1"/>
    </source>
</evidence>
<keyword evidence="1" id="KW-1133">Transmembrane helix</keyword>
<evidence type="ECO:0000313" key="5">
    <source>
        <dbReference type="Proteomes" id="UP000746584"/>
    </source>
</evidence>
<dbReference type="EMBL" id="BMOI01000007">
    <property type="protein sequence ID" value="GGL01768.1"/>
    <property type="molecule type" value="Genomic_DNA"/>
</dbReference>
<organism evidence="2 4">
    <name type="scientific">Curtobacterium luteum</name>
    <dbReference type="NCBI Taxonomy" id="33881"/>
    <lineage>
        <taxon>Bacteria</taxon>
        <taxon>Bacillati</taxon>
        <taxon>Actinomycetota</taxon>
        <taxon>Actinomycetes</taxon>
        <taxon>Micrococcales</taxon>
        <taxon>Microbacteriaceae</taxon>
        <taxon>Curtobacterium</taxon>
    </lineage>
</organism>
<gene>
    <name evidence="2" type="ORF">GCM10009769_19880</name>
    <name evidence="3" type="ORF">JOE58_002239</name>
</gene>
<dbReference type="EMBL" id="JAFBCG010000001">
    <property type="protein sequence ID" value="MBM7802988.1"/>
    <property type="molecule type" value="Genomic_DNA"/>
</dbReference>
<proteinExistence type="predicted"/>
<dbReference type="Proteomes" id="UP000746584">
    <property type="component" value="Unassembled WGS sequence"/>
</dbReference>
<keyword evidence="1" id="KW-0812">Transmembrane</keyword>
<feature type="transmembrane region" description="Helical" evidence="1">
    <location>
        <begin position="57"/>
        <end position="90"/>
    </location>
</feature>
<dbReference type="RefSeq" id="WP_175327598.1">
    <property type="nucleotide sequence ID" value="NZ_BMOI01000007.1"/>
</dbReference>
<protein>
    <submittedName>
        <fullName evidence="2">Uncharacterized protein</fullName>
    </submittedName>
</protein>
<name>A0A8H9GC86_9MICO</name>
<keyword evidence="1" id="KW-0472">Membrane</keyword>
<keyword evidence="5" id="KW-1185">Reference proteome</keyword>